<evidence type="ECO:0000256" key="2">
    <source>
        <dbReference type="ARBA" id="ARBA00022980"/>
    </source>
</evidence>
<proteinExistence type="inferred from homology"/>
<keyword evidence="4" id="KW-0496">Mitochondrion</keyword>
<protein>
    <submittedName>
        <fullName evidence="4">Ribosomal protein S3</fullName>
    </submittedName>
</protein>
<dbReference type="GeneID" id="36948844"/>
<geneLocation type="mitochondrion" evidence="4"/>
<dbReference type="AlphaFoldDB" id="A0A2S1PUL0"/>
<accession>A0A2S1PUL0</accession>
<organism evidence="4">
    <name type="scientific">Gracilaria edulis</name>
    <dbReference type="NCBI Taxonomy" id="172966"/>
    <lineage>
        <taxon>Eukaryota</taxon>
        <taxon>Rhodophyta</taxon>
        <taxon>Florideophyceae</taxon>
        <taxon>Rhodymeniophycidae</taxon>
        <taxon>Gracilariales</taxon>
        <taxon>Gracilariaceae</taxon>
        <taxon>Gracilaria</taxon>
    </lineage>
</organism>
<name>A0A2S1PUL0_9FLOR</name>
<dbReference type="EMBL" id="MG592725">
    <property type="protein sequence ID" value="AWH62513.1"/>
    <property type="molecule type" value="Genomic_DNA"/>
</dbReference>
<keyword evidence="3" id="KW-0687">Ribonucleoprotein</keyword>
<dbReference type="RefSeq" id="YP_009490379.1">
    <property type="nucleotide sequence ID" value="NC_037889.1"/>
</dbReference>
<dbReference type="Gene3D" id="3.30.1140.32">
    <property type="entry name" value="Ribosomal protein S3, C-terminal domain"/>
    <property type="match status" value="1"/>
</dbReference>
<evidence type="ECO:0000256" key="1">
    <source>
        <dbReference type="ARBA" id="ARBA00010761"/>
    </source>
</evidence>
<dbReference type="InterPro" id="IPR036419">
    <property type="entry name" value="Ribosomal_S3_C_sf"/>
</dbReference>
<sequence>MTRKINPISLRLGLLQIWDFTIQNYTKLDYYYVLSFFKQFQLDNVILKILKINRFLISDKEFLYINRKLFLNIYVLDNNYVLQNKYFSVIFDLSKILLNWFSLKVYLRIYKKIDYMLTSNLVLNYAIYLIEQNQNFNKVLWLINQFIMNHFNTVKVIYCTKGIRHVHLKGFKIQLVGRFSNTKNQMAKSIQQNFGSLSLISLKNYVEFSQKDLHTKLGTCGLRIWLFYEIK</sequence>
<comment type="similarity">
    <text evidence="1">Belongs to the universal ribosomal protein uS3 family.</text>
</comment>
<keyword evidence="2 4" id="KW-0689">Ribosomal protein</keyword>
<dbReference type="GO" id="GO:1990904">
    <property type="term" value="C:ribonucleoprotein complex"/>
    <property type="evidence" value="ECO:0007669"/>
    <property type="project" value="UniProtKB-KW"/>
</dbReference>
<dbReference type="GO" id="GO:0005840">
    <property type="term" value="C:ribosome"/>
    <property type="evidence" value="ECO:0007669"/>
    <property type="project" value="UniProtKB-KW"/>
</dbReference>
<reference evidence="4" key="1">
    <citation type="submission" date="2017-11" db="EMBL/GenBank/DDBJ databases">
        <title>Complete Sequences of the Mitochondrial DNA of the Gracilaria edulis.</title>
        <authorList>
            <person name="Liu T."/>
            <person name="Liu C."/>
            <person name="Li Y."/>
        </authorList>
    </citation>
    <scope>NUCLEOTIDE SEQUENCE</scope>
</reference>
<evidence type="ECO:0000256" key="3">
    <source>
        <dbReference type="ARBA" id="ARBA00023274"/>
    </source>
</evidence>
<dbReference type="SUPFAM" id="SSF54821">
    <property type="entry name" value="Ribosomal protein S3 C-terminal domain"/>
    <property type="match status" value="1"/>
</dbReference>
<gene>
    <name evidence="4" type="primary">rps3</name>
    <name evidence="4" type="ORF">GreduCDS020</name>
</gene>
<evidence type="ECO:0000313" key="4">
    <source>
        <dbReference type="EMBL" id="AWH62513.1"/>
    </source>
</evidence>